<evidence type="ECO:0000259" key="5">
    <source>
        <dbReference type="PROSITE" id="PS50011"/>
    </source>
</evidence>
<name>A0AAD5YXN0_9AGAR</name>
<dbReference type="SUPFAM" id="SSF56112">
    <property type="entry name" value="Protein kinase-like (PK-like)"/>
    <property type="match status" value="1"/>
</dbReference>
<proteinExistence type="predicted"/>
<gene>
    <name evidence="7" type="ORF">NP233_g1852</name>
</gene>
<reference evidence="7" key="1">
    <citation type="submission" date="2022-07" db="EMBL/GenBank/DDBJ databases">
        <title>Genome Sequence of Leucocoprinus birnbaumii.</title>
        <authorList>
            <person name="Buettner E."/>
        </authorList>
    </citation>
    <scope>NUCLEOTIDE SEQUENCE</scope>
    <source>
        <strain evidence="7">VT141</strain>
    </source>
</reference>
<keyword evidence="4" id="KW-0413">Isomerase</keyword>
<dbReference type="Proteomes" id="UP001213000">
    <property type="component" value="Unassembled WGS sequence"/>
</dbReference>
<feature type="domain" description="PPIase cyclophilin-type" evidence="6">
    <location>
        <begin position="5"/>
        <end position="162"/>
    </location>
</feature>
<dbReference type="GO" id="GO:0006457">
    <property type="term" value="P:protein folding"/>
    <property type="evidence" value="ECO:0007669"/>
    <property type="project" value="TreeGrafter"/>
</dbReference>
<dbReference type="SMART" id="SM00220">
    <property type="entry name" value="S_TKc"/>
    <property type="match status" value="1"/>
</dbReference>
<accession>A0AAD5YXN0</accession>
<evidence type="ECO:0000256" key="3">
    <source>
        <dbReference type="ARBA" id="ARBA00023110"/>
    </source>
</evidence>
<dbReference type="Gene3D" id="1.10.510.10">
    <property type="entry name" value="Transferase(Phosphotransferase) domain 1"/>
    <property type="match status" value="1"/>
</dbReference>
<dbReference type="InterPro" id="IPR029000">
    <property type="entry name" value="Cyclophilin-like_dom_sf"/>
</dbReference>
<keyword evidence="8" id="KW-1185">Reference proteome</keyword>
<sequence length="561" mass="61284">MSNVFFDITIDNRPVGRITFTLFDSVVPSASRNFRELCTGSQGFGYKGNQFHGIFVGQALFGGYFGRKDGVGGEKSIFGGPFPVENFDLGHGKPGILSMVALGKNVKGSQFFITTAPAQQFDGRNVVCGEVIEGMGVVYEIERVGSQRGKILKKVVIADCGTVHDKLIGINARLELATDATTTRTDILDSTDNEEPKEPPSNAQRLLTILQTILSSPEPYKRLLNSSPSKASVMLNAMQHLLDNHHSHSSQEIPEHLRRSIIVAMMRLSKTSGTYPSCLTLKGIKCEPQPVASGSFGDIWKGIYGGNGERSSEVQVCLKVARVYASSDIRRLTTVFDTLEGLSYLHHNSIVHSDLKGANVLITPSGTACLADFGLASIDAPDVVRWTSLSTVNQSGGTMRWEAPELLDEAEDGGSPKPSFKSDVYSLACVMYEILTGQIPFHEVTREATVIWRVISGIRPTKPPPSSADNLELTDDTWRIMQSCWVANPNNRPTVDGALWQLHQITPSSLTSSRVAMWHCLNPRESPSVLRFGSPWTLRAALRENGDLLDAEVTLIEGFLT</sequence>
<evidence type="ECO:0000256" key="2">
    <source>
        <dbReference type="ARBA" id="ARBA00013194"/>
    </source>
</evidence>
<dbReference type="PROSITE" id="PS50072">
    <property type="entry name" value="CSA_PPIASE_2"/>
    <property type="match status" value="1"/>
</dbReference>
<dbReference type="FunFam" id="2.40.100.10:FF:000025">
    <property type="entry name" value="Peptidyl-prolyl cis-trans isomerase CYP19-2"/>
    <property type="match status" value="1"/>
</dbReference>
<dbReference type="EMBL" id="JANIEX010000073">
    <property type="protein sequence ID" value="KAJ3574294.1"/>
    <property type="molecule type" value="Genomic_DNA"/>
</dbReference>
<organism evidence="7 8">
    <name type="scientific">Leucocoprinus birnbaumii</name>
    <dbReference type="NCBI Taxonomy" id="56174"/>
    <lineage>
        <taxon>Eukaryota</taxon>
        <taxon>Fungi</taxon>
        <taxon>Dikarya</taxon>
        <taxon>Basidiomycota</taxon>
        <taxon>Agaricomycotina</taxon>
        <taxon>Agaricomycetes</taxon>
        <taxon>Agaricomycetidae</taxon>
        <taxon>Agaricales</taxon>
        <taxon>Agaricineae</taxon>
        <taxon>Agaricaceae</taxon>
        <taxon>Leucocoprinus</taxon>
    </lineage>
</organism>
<evidence type="ECO:0000313" key="8">
    <source>
        <dbReference type="Proteomes" id="UP001213000"/>
    </source>
</evidence>
<dbReference type="PANTHER" id="PTHR11071">
    <property type="entry name" value="PEPTIDYL-PROLYL CIS-TRANS ISOMERASE"/>
    <property type="match status" value="1"/>
</dbReference>
<dbReference type="EC" id="5.2.1.8" evidence="2"/>
<keyword evidence="3" id="KW-0697">Rotamase</keyword>
<evidence type="ECO:0000313" key="7">
    <source>
        <dbReference type="EMBL" id="KAJ3574294.1"/>
    </source>
</evidence>
<feature type="domain" description="Protein kinase" evidence="5">
    <location>
        <begin position="207"/>
        <end position="506"/>
    </location>
</feature>
<dbReference type="PRINTS" id="PR00153">
    <property type="entry name" value="CSAPPISMRASE"/>
</dbReference>
<protein>
    <recommendedName>
        <fullName evidence="2">peptidylprolyl isomerase</fullName>
        <ecNumber evidence="2">5.2.1.8</ecNumber>
    </recommendedName>
</protein>
<dbReference type="GO" id="GO:0004672">
    <property type="term" value="F:protein kinase activity"/>
    <property type="evidence" value="ECO:0007669"/>
    <property type="project" value="InterPro"/>
</dbReference>
<evidence type="ECO:0000256" key="1">
    <source>
        <dbReference type="ARBA" id="ARBA00000971"/>
    </source>
</evidence>
<dbReference type="Gene3D" id="2.40.100.10">
    <property type="entry name" value="Cyclophilin-like"/>
    <property type="match status" value="1"/>
</dbReference>
<comment type="caution">
    <text evidence="7">The sequence shown here is derived from an EMBL/GenBank/DDBJ whole genome shotgun (WGS) entry which is preliminary data.</text>
</comment>
<evidence type="ECO:0000256" key="4">
    <source>
        <dbReference type="ARBA" id="ARBA00023235"/>
    </source>
</evidence>
<dbReference type="GO" id="GO:0005737">
    <property type="term" value="C:cytoplasm"/>
    <property type="evidence" value="ECO:0007669"/>
    <property type="project" value="TreeGrafter"/>
</dbReference>
<dbReference type="InterPro" id="IPR008271">
    <property type="entry name" value="Ser/Thr_kinase_AS"/>
</dbReference>
<comment type="catalytic activity">
    <reaction evidence="1">
        <text>[protein]-peptidylproline (omega=180) = [protein]-peptidylproline (omega=0)</text>
        <dbReference type="Rhea" id="RHEA:16237"/>
        <dbReference type="Rhea" id="RHEA-COMP:10747"/>
        <dbReference type="Rhea" id="RHEA-COMP:10748"/>
        <dbReference type="ChEBI" id="CHEBI:83833"/>
        <dbReference type="ChEBI" id="CHEBI:83834"/>
        <dbReference type="EC" id="5.2.1.8"/>
    </reaction>
</comment>
<dbReference type="Pfam" id="PF00160">
    <property type="entry name" value="Pro_isomerase"/>
    <property type="match status" value="1"/>
</dbReference>
<dbReference type="GO" id="GO:0003755">
    <property type="term" value="F:peptidyl-prolyl cis-trans isomerase activity"/>
    <property type="evidence" value="ECO:0007669"/>
    <property type="project" value="UniProtKB-KW"/>
</dbReference>
<dbReference type="Pfam" id="PF00069">
    <property type="entry name" value="Pkinase"/>
    <property type="match status" value="1"/>
</dbReference>
<dbReference type="SUPFAM" id="SSF50891">
    <property type="entry name" value="Cyclophilin-like"/>
    <property type="match status" value="1"/>
</dbReference>
<dbReference type="AlphaFoldDB" id="A0AAD5YXN0"/>
<evidence type="ECO:0000259" key="6">
    <source>
        <dbReference type="PROSITE" id="PS50072"/>
    </source>
</evidence>
<dbReference type="GO" id="GO:0016018">
    <property type="term" value="F:cyclosporin A binding"/>
    <property type="evidence" value="ECO:0007669"/>
    <property type="project" value="TreeGrafter"/>
</dbReference>
<dbReference type="InterPro" id="IPR002130">
    <property type="entry name" value="Cyclophilin-type_PPIase_dom"/>
</dbReference>
<dbReference type="InterPro" id="IPR011009">
    <property type="entry name" value="Kinase-like_dom_sf"/>
</dbReference>
<dbReference type="GO" id="GO:0005524">
    <property type="term" value="F:ATP binding"/>
    <property type="evidence" value="ECO:0007669"/>
    <property type="project" value="InterPro"/>
</dbReference>
<dbReference type="PANTHER" id="PTHR11071:SF561">
    <property type="entry name" value="PEPTIDYL-PROLYL CIS-TRANS ISOMERASE D-RELATED"/>
    <property type="match status" value="1"/>
</dbReference>
<dbReference type="PROSITE" id="PS50011">
    <property type="entry name" value="PROTEIN_KINASE_DOM"/>
    <property type="match status" value="1"/>
</dbReference>
<dbReference type="PROSITE" id="PS00108">
    <property type="entry name" value="PROTEIN_KINASE_ST"/>
    <property type="match status" value="1"/>
</dbReference>
<dbReference type="InterPro" id="IPR000719">
    <property type="entry name" value="Prot_kinase_dom"/>
</dbReference>